<evidence type="ECO:0000256" key="2">
    <source>
        <dbReference type="ARBA" id="ARBA00023125"/>
    </source>
</evidence>
<comment type="caution">
    <text evidence="7">The sequence shown here is derived from an EMBL/GenBank/DDBJ whole genome shotgun (WGS) entry which is preliminary data.</text>
</comment>
<dbReference type="Pfam" id="PF12833">
    <property type="entry name" value="HTH_18"/>
    <property type="match status" value="1"/>
</dbReference>
<dbReference type="Gene3D" id="1.25.40.10">
    <property type="entry name" value="Tetratricopeptide repeat domain"/>
    <property type="match status" value="1"/>
</dbReference>
<reference evidence="7 8" key="1">
    <citation type="journal article" date="2017" name="Infect. Genet. Evol.">
        <title>Comparative genome analysis of fish pathogen Flavobacterium columnare reveals extensive sequence diversity within the species.</title>
        <authorList>
            <person name="Kayansamruaj P."/>
            <person name="Dong H.T."/>
            <person name="Hirono I."/>
            <person name="Kondo H."/>
            <person name="Senapin S."/>
            <person name="Rodkhum C."/>
        </authorList>
    </citation>
    <scope>NUCLEOTIDE SEQUENCE [LARGE SCALE GENOMIC DNA]</scope>
    <source>
        <strain evidence="7 8">1215</strain>
    </source>
</reference>
<evidence type="ECO:0000313" key="8">
    <source>
        <dbReference type="Proteomes" id="UP000197768"/>
    </source>
</evidence>
<evidence type="ECO:0000256" key="1">
    <source>
        <dbReference type="ARBA" id="ARBA00023015"/>
    </source>
</evidence>
<dbReference type="InterPro" id="IPR011990">
    <property type="entry name" value="TPR-like_helical_dom_sf"/>
</dbReference>
<proteinExistence type="predicted"/>
<evidence type="ECO:0000313" key="7">
    <source>
        <dbReference type="EMBL" id="OWP83357.1"/>
    </source>
</evidence>
<dbReference type="EMBL" id="MTCZ01000125">
    <property type="protein sequence ID" value="OWP83357.1"/>
    <property type="molecule type" value="Genomic_DNA"/>
</dbReference>
<keyword evidence="3" id="KW-0804">Transcription</keyword>
<dbReference type="InterPro" id="IPR009057">
    <property type="entry name" value="Homeodomain-like_sf"/>
</dbReference>
<sequence>MFDFSTFRIYFFLFTVFVFPQRSKVSEKEMDILYLRFEKNIASPRKSEPFAKSYLQKAKILKNDYHLITGYSMILSSSDLKTGEKYLDTMMQVATRYKKDMVIYTFLRKGQFYCHHRKLKEALGNYLIAYKESANQNNHYLNHIKYEIAIVKAIMGKYEDALITFHQMEKELEQTDEKEQYTQVIFSISNAYFHLGKITEAIEYTNKGLKLTKENNNIDLYQYFISNRGKNNFKKNNFKKAIIDLSTSLPTIKNTEDFANYSENCYYLGESYRKLYNKEKSIYFFKKIDSVFNNSKYIFPDIVHSYKYLIQDAKRKKDINKAIYYTNQLLKADSVVKQNYDYIIDTAHKEYDLPELVADKEILIKELEANSKNSIILYTIITLILILIFLYFYNRKKREIQKQKKLLHQFVTENNFNIKGNKKSNDIEIDNEKIEGILIKLNKFEQDLEFKNEVTLDSLAKDFETNTSYLSMIINKKKGLSFPNYINNLRIELALDLLQKDKKYRNYSIKGLAIEVGFSSSQTFSRAFLSKTGVNASFFINELKTKDL</sequence>
<feature type="transmembrane region" description="Helical" evidence="5">
    <location>
        <begin position="375"/>
        <end position="394"/>
    </location>
</feature>
<keyword evidence="2" id="KW-0238">DNA-binding</keyword>
<evidence type="ECO:0000256" key="5">
    <source>
        <dbReference type="SAM" id="Phobius"/>
    </source>
</evidence>
<dbReference type="SUPFAM" id="SSF48452">
    <property type="entry name" value="TPR-like"/>
    <property type="match status" value="1"/>
</dbReference>
<dbReference type="PROSITE" id="PS50005">
    <property type="entry name" value="TPR"/>
    <property type="match status" value="1"/>
</dbReference>
<dbReference type="SMART" id="SM00028">
    <property type="entry name" value="TPR"/>
    <property type="match status" value="3"/>
</dbReference>
<evidence type="ECO:0000259" key="6">
    <source>
        <dbReference type="PROSITE" id="PS01124"/>
    </source>
</evidence>
<evidence type="ECO:0000256" key="4">
    <source>
        <dbReference type="PROSITE-ProRule" id="PRU00339"/>
    </source>
</evidence>
<dbReference type="PROSITE" id="PS01124">
    <property type="entry name" value="HTH_ARAC_FAMILY_2"/>
    <property type="match status" value="1"/>
</dbReference>
<dbReference type="PANTHER" id="PTHR43280:SF29">
    <property type="entry name" value="ARAC-FAMILY TRANSCRIPTIONAL REGULATOR"/>
    <property type="match status" value="1"/>
</dbReference>
<dbReference type="InterPro" id="IPR018060">
    <property type="entry name" value="HTH_AraC"/>
</dbReference>
<dbReference type="SMART" id="SM00342">
    <property type="entry name" value="HTH_ARAC"/>
    <property type="match status" value="1"/>
</dbReference>
<dbReference type="Proteomes" id="UP000197768">
    <property type="component" value="Unassembled WGS sequence"/>
</dbReference>
<dbReference type="AlphaFoldDB" id="A0A246GGV0"/>
<dbReference type="GO" id="GO:0003700">
    <property type="term" value="F:DNA-binding transcription factor activity"/>
    <property type="evidence" value="ECO:0007669"/>
    <property type="project" value="InterPro"/>
</dbReference>
<keyword evidence="1" id="KW-0805">Transcription regulation</keyword>
<keyword evidence="4" id="KW-0802">TPR repeat</keyword>
<dbReference type="InterPro" id="IPR019734">
    <property type="entry name" value="TPR_rpt"/>
</dbReference>
<name>A0A246GGV0_9FLAO</name>
<dbReference type="Gene3D" id="1.10.10.60">
    <property type="entry name" value="Homeodomain-like"/>
    <property type="match status" value="2"/>
</dbReference>
<protein>
    <recommendedName>
        <fullName evidence="6">HTH araC/xylS-type domain-containing protein</fullName>
    </recommendedName>
</protein>
<evidence type="ECO:0000256" key="3">
    <source>
        <dbReference type="ARBA" id="ARBA00023163"/>
    </source>
</evidence>
<accession>A0A246GGV0</accession>
<keyword evidence="5" id="KW-0472">Membrane</keyword>
<dbReference type="PANTHER" id="PTHR43280">
    <property type="entry name" value="ARAC-FAMILY TRANSCRIPTIONAL REGULATOR"/>
    <property type="match status" value="1"/>
</dbReference>
<dbReference type="SUPFAM" id="SSF46689">
    <property type="entry name" value="Homeodomain-like"/>
    <property type="match status" value="1"/>
</dbReference>
<keyword evidence="5" id="KW-0812">Transmembrane</keyword>
<gene>
    <name evidence="7" type="ORF">BWK59_10950</name>
</gene>
<dbReference type="RefSeq" id="WP_088393837.1">
    <property type="nucleotide sequence ID" value="NZ_MTCZ01000125.1"/>
</dbReference>
<organism evidence="7 8">
    <name type="scientific">Flavobacterium davisii</name>
    <dbReference type="NCBI Taxonomy" id="2906077"/>
    <lineage>
        <taxon>Bacteria</taxon>
        <taxon>Pseudomonadati</taxon>
        <taxon>Bacteroidota</taxon>
        <taxon>Flavobacteriia</taxon>
        <taxon>Flavobacteriales</taxon>
        <taxon>Flavobacteriaceae</taxon>
        <taxon>Flavobacterium</taxon>
    </lineage>
</organism>
<feature type="repeat" description="TPR" evidence="4">
    <location>
        <begin position="182"/>
        <end position="215"/>
    </location>
</feature>
<dbReference type="GO" id="GO:0043565">
    <property type="term" value="F:sequence-specific DNA binding"/>
    <property type="evidence" value="ECO:0007669"/>
    <property type="project" value="InterPro"/>
</dbReference>
<feature type="domain" description="HTH araC/xylS-type" evidence="6">
    <location>
        <begin position="444"/>
        <end position="542"/>
    </location>
</feature>
<keyword evidence="5" id="KW-1133">Transmembrane helix</keyword>